<evidence type="ECO:0000313" key="1">
    <source>
        <dbReference type="EMBL" id="SHO46416.1"/>
    </source>
</evidence>
<accession>A0A2H1EHF4</accession>
<dbReference type="EMBL" id="FRFC01000004">
    <property type="protein sequence ID" value="SHO46416.1"/>
    <property type="molecule type" value="Genomic_DNA"/>
</dbReference>
<dbReference type="Proteomes" id="UP000232412">
    <property type="component" value="Unassembled WGS sequence"/>
</dbReference>
<proteinExistence type="predicted"/>
<dbReference type="RefSeq" id="WP_245871929.1">
    <property type="nucleotide sequence ID" value="NZ_FRFC01000004.1"/>
</dbReference>
<dbReference type="AlphaFoldDB" id="A0A2H1EHF4"/>
<keyword evidence="2" id="KW-1185">Reference proteome</keyword>
<organism evidence="1 2">
    <name type="scientific">Nitrosotalea sinensis</name>
    <dbReference type="NCBI Taxonomy" id="1499975"/>
    <lineage>
        <taxon>Archaea</taxon>
        <taxon>Nitrososphaerota</taxon>
        <taxon>Nitrososphaeria</taxon>
        <taxon>Nitrosotaleales</taxon>
        <taxon>Nitrosotaleaceae</taxon>
        <taxon>Nitrosotalea</taxon>
    </lineage>
</organism>
<name>A0A2H1EHF4_9ARCH</name>
<gene>
    <name evidence="1" type="ORF">NSIN_30105</name>
</gene>
<reference evidence="2" key="1">
    <citation type="submission" date="2016-12" db="EMBL/GenBank/DDBJ databases">
        <authorList>
            <person name="Herbold C."/>
        </authorList>
    </citation>
    <scope>NUCLEOTIDE SEQUENCE [LARGE SCALE GENOMIC DNA]</scope>
</reference>
<sequence>MASILKKIPKFDRKSILGLVLLLSPYAIGVITRQSASISDQIPKRFPACDTYIHGFCIPHSVHSDTSWNWISDTQPYVFFIECNTVSHWLFLGKKKSKKQNRLTPPKRLVQTPKSDIIVRFRTLMGLISKGAKCNVSGCDNEGVRSLNASKVEGTGLDVPRGSKKTVLCKEHYKEWKKATKDDRDTERARFDRF</sequence>
<protein>
    <submittedName>
        <fullName evidence="1">Uncharacterized protein</fullName>
    </submittedName>
</protein>
<evidence type="ECO:0000313" key="2">
    <source>
        <dbReference type="Proteomes" id="UP000232412"/>
    </source>
</evidence>